<proteinExistence type="predicted"/>
<name>A0ABT2PUI2_9MOLU</name>
<dbReference type="Proteomes" id="UP001209076">
    <property type="component" value="Unassembled WGS sequence"/>
</dbReference>
<dbReference type="EMBL" id="JAOEGN010000004">
    <property type="protein sequence ID" value="MCU0104604.1"/>
    <property type="molecule type" value="Genomic_DNA"/>
</dbReference>
<protein>
    <submittedName>
        <fullName evidence="2">Transposase</fullName>
    </submittedName>
</protein>
<keyword evidence="3" id="KW-1185">Reference proteome</keyword>
<comment type="caution">
    <text evidence="2">The sequence shown here is derived from an EMBL/GenBank/DDBJ whole genome shotgun (WGS) entry which is preliminary data.</text>
</comment>
<evidence type="ECO:0000313" key="3">
    <source>
        <dbReference type="Proteomes" id="UP001209076"/>
    </source>
</evidence>
<dbReference type="InterPro" id="IPR012337">
    <property type="entry name" value="RNaseH-like_sf"/>
</dbReference>
<evidence type="ECO:0000259" key="1">
    <source>
        <dbReference type="Pfam" id="PF01609"/>
    </source>
</evidence>
<feature type="domain" description="Transposase IS4-like" evidence="1">
    <location>
        <begin position="24"/>
        <end position="128"/>
    </location>
</feature>
<dbReference type="InterPro" id="IPR002559">
    <property type="entry name" value="Transposase_11"/>
</dbReference>
<reference evidence="3" key="1">
    <citation type="submission" date="2023-07" db="EMBL/GenBank/DDBJ databases">
        <title>Novel Mycoplasma species identified in domestic and wild animals.</title>
        <authorList>
            <person name="Volokhov D.V."/>
            <person name="Furtak V.A."/>
            <person name="Zagorodnyaya T.A."/>
        </authorList>
    </citation>
    <scope>NUCLEOTIDE SEQUENCE [LARGE SCALE GENOMIC DNA]</scope>
    <source>
        <strain evidence="3">92-19</strain>
    </source>
</reference>
<dbReference type="Pfam" id="PF01609">
    <property type="entry name" value="DDE_Tnp_1"/>
    <property type="match status" value="1"/>
</dbReference>
<gene>
    <name evidence="2" type="ORF">N7603_02925</name>
</gene>
<sequence>MGQCSALDYARKLTHPELFRQTTKKGGKKYLEIQYKDKKTGELKPFNPLITIDEDKVTFDEQFDGINVIVTSETQMSDEEIIGYYGQLYKIEDCFKVTKTEFNAKPIYVRLEEHIEAHFLTCFLALVLIRVLQHKTNWVYSAGRIIEAMNSAQAFELATGFYKVTANEDLKSIFKLLQIDFDKDIVRYETLNQFNNFWCTTKK</sequence>
<accession>A0ABT2PUI2</accession>
<evidence type="ECO:0000313" key="2">
    <source>
        <dbReference type="EMBL" id="MCU0104604.1"/>
    </source>
</evidence>
<organism evidence="2 3">
    <name type="scientific">Paracholeplasma vituli</name>
    <dbReference type="NCBI Taxonomy" id="69473"/>
    <lineage>
        <taxon>Bacteria</taxon>
        <taxon>Bacillati</taxon>
        <taxon>Mycoplasmatota</taxon>
        <taxon>Mollicutes</taxon>
        <taxon>Acholeplasmatales</taxon>
        <taxon>Acholeplasmataceae</taxon>
        <taxon>Paracholeplasma</taxon>
    </lineage>
</organism>
<dbReference type="SUPFAM" id="SSF53098">
    <property type="entry name" value="Ribonuclease H-like"/>
    <property type="match status" value="1"/>
</dbReference>